<keyword evidence="6" id="KW-0597">Phosphoprotein</keyword>
<dbReference type="GO" id="GO:0008967">
    <property type="term" value="F:phosphoglycolate phosphatase activity"/>
    <property type="evidence" value="ECO:0007669"/>
    <property type="project" value="UniProtKB-EC"/>
</dbReference>
<dbReference type="EMBL" id="CACRZD030000006">
    <property type="protein sequence ID" value="CAA6661526.1"/>
    <property type="molecule type" value="Genomic_DNA"/>
</dbReference>
<evidence type="ECO:0000256" key="4">
    <source>
        <dbReference type="ARBA" id="ARBA00013078"/>
    </source>
</evidence>
<organism evidence="16">
    <name type="scientific">Spirodela intermedia</name>
    <name type="common">Intermediate duckweed</name>
    <dbReference type="NCBI Taxonomy" id="51605"/>
    <lineage>
        <taxon>Eukaryota</taxon>
        <taxon>Viridiplantae</taxon>
        <taxon>Streptophyta</taxon>
        <taxon>Embryophyta</taxon>
        <taxon>Tracheophyta</taxon>
        <taxon>Spermatophyta</taxon>
        <taxon>Magnoliopsida</taxon>
        <taxon>Liliopsida</taxon>
        <taxon>Araceae</taxon>
        <taxon>Lemnoideae</taxon>
        <taxon>Spirodela</taxon>
    </lineage>
</organism>
<dbReference type="PIRSF" id="PIRSF000915">
    <property type="entry name" value="PGP-type_phosphatase"/>
    <property type="match status" value="1"/>
</dbReference>
<dbReference type="InterPro" id="IPR036412">
    <property type="entry name" value="HAD-like_sf"/>
</dbReference>
<dbReference type="AlphaFoldDB" id="A0A7I8IU62"/>
<dbReference type="SFLD" id="SFLDG01139">
    <property type="entry name" value="C2.A:_Pyridoxal_Phosphate_Phos"/>
    <property type="match status" value="1"/>
</dbReference>
<dbReference type="Proteomes" id="UP001189122">
    <property type="component" value="Unassembled WGS sequence"/>
</dbReference>
<feature type="active site" description="Proton donor" evidence="13">
    <location>
        <position position="56"/>
    </location>
</feature>
<keyword evidence="11" id="KW-0601">Photorespiration</keyword>
<evidence type="ECO:0000313" key="17">
    <source>
        <dbReference type="Proteomes" id="UP001189122"/>
    </source>
</evidence>
<evidence type="ECO:0000256" key="13">
    <source>
        <dbReference type="PIRSR" id="PIRSR000915-1"/>
    </source>
</evidence>
<evidence type="ECO:0000256" key="6">
    <source>
        <dbReference type="ARBA" id="ARBA00022553"/>
    </source>
</evidence>
<dbReference type="PANTHER" id="PTHR19288:SF75">
    <property type="entry name" value="PHOSPHOGLYCOLATE PHOSPHATASE 2"/>
    <property type="match status" value="1"/>
</dbReference>
<dbReference type="Pfam" id="PF13242">
    <property type="entry name" value="Hydrolase_like"/>
    <property type="match status" value="1"/>
</dbReference>
<evidence type="ECO:0000256" key="14">
    <source>
        <dbReference type="PIRSR" id="PIRSR000915-2"/>
    </source>
</evidence>
<dbReference type="SFLD" id="SFLDF00039">
    <property type="entry name" value="phosphoglycolate_phosphatase_2"/>
    <property type="match status" value="1"/>
</dbReference>
<evidence type="ECO:0000256" key="12">
    <source>
        <dbReference type="ARBA" id="ARBA00059713"/>
    </source>
</evidence>
<dbReference type="PANTHER" id="PTHR19288">
    <property type="entry name" value="4-NITROPHENYLPHOSPHATASE-RELATED"/>
    <property type="match status" value="1"/>
</dbReference>
<keyword evidence="9" id="KW-0809">Transit peptide</keyword>
<dbReference type="EMBL" id="LR743593">
    <property type="protein sequence ID" value="CAA2621846.1"/>
    <property type="molecule type" value="Genomic_DNA"/>
</dbReference>
<evidence type="ECO:0000256" key="9">
    <source>
        <dbReference type="ARBA" id="ARBA00022946"/>
    </source>
</evidence>
<dbReference type="FunFam" id="3.40.50.1000:FF:000447">
    <property type="match status" value="1"/>
</dbReference>
<keyword evidence="15" id="KW-0460">Magnesium</keyword>
<name>A0A7I8IU62_SPIIN</name>
<keyword evidence="15" id="KW-0479">Metal-binding</keyword>
<comment type="subcellular location">
    <subcellularLocation>
        <location evidence="2">Plastid</location>
        <location evidence="2">Chloroplast</location>
    </subcellularLocation>
</comment>
<dbReference type="NCBIfam" id="TIGR01452">
    <property type="entry name" value="PGP_euk"/>
    <property type="match status" value="1"/>
</dbReference>
<dbReference type="EC" id="3.1.3.18" evidence="4"/>
<keyword evidence="10" id="KW-0007">Acetylation</keyword>
<comment type="cofactor">
    <cofactor evidence="15">
        <name>Mg(2+)</name>
        <dbReference type="ChEBI" id="CHEBI:18420"/>
    </cofactor>
    <text evidence="15">Divalent metal ions. Mg(2+) is the most effective.</text>
</comment>
<dbReference type="GO" id="GO:0009507">
    <property type="term" value="C:chloroplast"/>
    <property type="evidence" value="ECO:0007669"/>
    <property type="project" value="UniProtKB-SubCell"/>
</dbReference>
<evidence type="ECO:0000256" key="1">
    <source>
        <dbReference type="ARBA" id="ARBA00000830"/>
    </source>
</evidence>
<dbReference type="Pfam" id="PF13344">
    <property type="entry name" value="Hydrolase_6"/>
    <property type="match status" value="1"/>
</dbReference>
<dbReference type="GO" id="GO:0046872">
    <property type="term" value="F:metal ion binding"/>
    <property type="evidence" value="ECO:0007669"/>
    <property type="project" value="UniProtKB-KW"/>
</dbReference>
<comment type="catalytic activity">
    <reaction evidence="1">
        <text>2-phosphoglycolate + H2O = glycolate + phosphate</text>
        <dbReference type="Rhea" id="RHEA:14369"/>
        <dbReference type="ChEBI" id="CHEBI:15377"/>
        <dbReference type="ChEBI" id="CHEBI:29805"/>
        <dbReference type="ChEBI" id="CHEBI:43474"/>
        <dbReference type="ChEBI" id="CHEBI:58033"/>
        <dbReference type="EC" id="3.1.3.18"/>
    </reaction>
</comment>
<keyword evidence="7" id="KW-0934">Plastid</keyword>
<evidence type="ECO:0000256" key="7">
    <source>
        <dbReference type="ARBA" id="ARBA00022640"/>
    </source>
</evidence>
<evidence type="ECO:0000256" key="8">
    <source>
        <dbReference type="ARBA" id="ARBA00022801"/>
    </source>
</evidence>
<dbReference type="SUPFAM" id="SSF56784">
    <property type="entry name" value="HAD-like"/>
    <property type="match status" value="1"/>
</dbReference>
<feature type="active site" description="Nucleophile" evidence="13">
    <location>
        <position position="54"/>
    </location>
</feature>
<reference evidence="16 17" key="1">
    <citation type="submission" date="2019-12" db="EMBL/GenBank/DDBJ databases">
        <authorList>
            <person name="Scholz U."/>
            <person name="Mascher M."/>
            <person name="Fiebig A."/>
        </authorList>
    </citation>
    <scope>NUCLEOTIDE SEQUENCE</scope>
</reference>
<keyword evidence="17" id="KW-1185">Reference proteome</keyword>
<protein>
    <recommendedName>
        <fullName evidence="4">phosphoglycolate phosphatase</fullName>
        <ecNumber evidence="4">3.1.3.18</ecNumber>
    </recommendedName>
</protein>
<evidence type="ECO:0000256" key="10">
    <source>
        <dbReference type="ARBA" id="ARBA00022990"/>
    </source>
</evidence>
<dbReference type="Gene3D" id="3.40.50.1000">
    <property type="entry name" value="HAD superfamily/HAD-like"/>
    <property type="match status" value="2"/>
</dbReference>
<feature type="binding site" evidence="15">
    <location>
        <position position="276"/>
    </location>
    <ligand>
        <name>Mg(2+)</name>
        <dbReference type="ChEBI" id="CHEBI:18420"/>
    </ligand>
</feature>
<feature type="binding site" evidence="15">
    <location>
        <position position="56"/>
    </location>
    <ligand>
        <name>Mg(2+)</name>
        <dbReference type="ChEBI" id="CHEBI:18420"/>
    </ligand>
</feature>
<evidence type="ECO:0000256" key="5">
    <source>
        <dbReference type="ARBA" id="ARBA00022528"/>
    </source>
</evidence>
<evidence type="ECO:0000256" key="3">
    <source>
        <dbReference type="ARBA" id="ARBA00006171"/>
    </source>
</evidence>
<evidence type="ECO:0000256" key="2">
    <source>
        <dbReference type="ARBA" id="ARBA00004229"/>
    </source>
</evidence>
<dbReference type="GO" id="GO:0009853">
    <property type="term" value="P:photorespiration"/>
    <property type="evidence" value="ECO:0007669"/>
    <property type="project" value="UniProtKB-KW"/>
</dbReference>
<keyword evidence="5" id="KW-0150">Chloroplast</keyword>
<keyword evidence="8" id="KW-0378">Hydrolase</keyword>
<feature type="binding site" evidence="14">
    <location>
        <position position="250"/>
    </location>
    <ligand>
        <name>substrate</name>
    </ligand>
</feature>
<dbReference type="SFLD" id="SFLDS00003">
    <property type="entry name" value="Haloacid_Dehalogenase"/>
    <property type="match status" value="1"/>
</dbReference>
<dbReference type="FunFam" id="3.40.50.1000:FF:000039">
    <property type="entry name" value="Phosphoglycolate phosphatase"/>
    <property type="match status" value="1"/>
</dbReference>
<dbReference type="InterPro" id="IPR023214">
    <property type="entry name" value="HAD_sf"/>
</dbReference>
<comment type="similarity">
    <text evidence="3">Belongs to the HAD-like hydrolase superfamily. CbbY/CbbZ/Gph/YieH family.</text>
</comment>
<comment type="function">
    <text evidence="12">Photorespiratory enzyme that dephosphorylates the 2-phosphoglycolate produced by the RuBisCO oxygenation reaction.</text>
</comment>
<evidence type="ECO:0000256" key="15">
    <source>
        <dbReference type="PIRSR" id="PIRSR000915-3"/>
    </source>
</evidence>
<dbReference type="InterPro" id="IPR006357">
    <property type="entry name" value="HAD-SF_hydro_IIA"/>
</dbReference>
<proteinExistence type="inferred from homology"/>
<evidence type="ECO:0000256" key="11">
    <source>
        <dbReference type="ARBA" id="ARBA00023238"/>
    </source>
</evidence>
<accession>A0A7I8IU62</accession>
<sequence length="330" mass="35954">MSSLPIGEEQPRRRRRGESAMASNGVCEAAASCRILCPKSARDLLDSVDVFLFDCDGVIWKGDQLIDGVPAALQVLRSMGKNLAFVTNNSTKSRKQYVDKFLGLGLSISEEEIFSSSFAAAMFLKMNNFPRDKKVYAVGEDGILEEMALAGFTCLGGTKDGGKQIEFKTNFKFEHDENVGAVVVGLDKYINYYKIQYATLCIRENPGCLFIATNCDAVGNLTDLQEWPGAGSMVGAICGSTQSEPIVVGKPSPFLMNFLRERYISDPTSRMCMVGDRLDTDILFGLNAGCKTLLVLSGVTTLPALQDPANNIHPDYYTNTVSDIINSLAI</sequence>
<gene>
    <name evidence="16" type="ORF">SI7747_06007921</name>
</gene>
<dbReference type="InterPro" id="IPR006349">
    <property type="entry name" value="PGP_euk"/>
</dbReference>
<dbReference type="NCBIfam" id="TIGR01460">
    <property type="entry name" value="HAD-SF-IIA"/>
    <property type="match status" value="1"/>
</dbReference>
<feature type="binding site" evidence="15">
    <location>
        <position position="54"/>
    </location>
    <ligand>
        <name>Mg(2+)</name>
        <dbReference type="ChEBI" id="CHEBI:18420"/>
    </ligand>
</feature>
<evidence type="ECO:0000313" key="16">
    <source>
        <dbReference type="EMBL" id="CAA2621846.1"/>
    </source>
</evidence>